<gene>
    <name evidence="7" type="ORF">K7G82_06635</name>
</gene>
<dbReference type="InterPro" id="IPR021028">
    <property type="entry name" value="Homotrim_ring_OHase_catalytic"/>
</dbReference>
<keyword evidence="3" id="KW-0560">Oxidoreductase</keyword>
<dbReference type="InterPro" id="IPR017941">
    <property type="entry name" value="Rieske_2Fe-2S"/>
</dbReference>
<dbReference type="Pfam" id="PF11723">
    <property type="entry name" value="Aromatic_hydrox"/>
    <property type="match status" value="1"/>
</dbReference>
<dbReference type="SUPFAM" id="SSF50022">
    <property type="entry name" value="ISP domain"/>
    <property type="match status" value="1"/>
</dbReference>
<evidence type="ECO:0000256" key="3">
    <source>
        <dbReference type="ARBA" id="ARBA00023002"/>
    </source>
</evidence>
<evidence type="ECO:0000313" key="8">
    <source>
        <dbReference type="Proteomes" id="UP000706039"/>
    </source>
</evidence>
<protein>
    <submittedName>
        <fullName evidence="7">Rieske 2Fe-2S domain-containing protein</fullName>
    </submittedName>
</protein>
<comment type="caution">
    <text evidence="7">The sequence shown here is derived from an EMBL/GenBank/DDBJ whole genome shotgun (WGS) entry which is preliminary data.</text>
</comment>
<dbReference type="PROSITE" id="PS51296">
    <property type="entry name" value="RIESKE"/>
    <property type="match status" value="1"/>
</dbReference>
<evidence type="ECO:0000256" key="1">
    <source>
        <dbReference type="ARBA" id="ARBA00022714"/>
    </source>
</evidence>
<organism evidence="7 8">
    <name type="scientific">Sphingomonas colocasiae</name>
    <dbReference type="NCBI Taxonomy" id="1848973"/>
    <lineage>
        <taxon>Bacteria</taxon>
        <taxon>Pseudomonadati</taxon>
        <taxon>Pseudomonadota</taxon>
        <taxon>Alphaproteobacteria</taxon>
        <taxon>Sphingomonadales</taxon>
        <taxon>Sphingomonadaceae</taxon>
        <taxon>Sphingomonas</taxon>
    </lineage>
</organism>
<reference evidence="7 8" key="1">
    <citation type="submission" date="2021-08" db="EMBL/GenBank/DDBJ databases">
        <authorList>
            <person name="Tuo L."/>
        </authorList>
    </citation>
    <scope>NUCLEOTIDE SEQUENCE [LARGE SCALE GENOMIC DNA]</scope>
    <source>
        <strain evidence="7 8">JCM 31229</strain>
    </source>
</reference>
<proteinExistence type="predicted"/>
<evidence type="ECO:0000256" key="4">
    <source>
        <dbReference type="ARBA" id="ARBA00023004"/>
    </source>
</evidence>
<dbReference type="InterPro" id="IPR050584">
    <property type="entry name" value="Cholesterol_7-desaturase"/>
</dbReference>
<name>A0ABS7PKZ2_9SPHN</name>
<dbReference type="PANTHER" id="PTHR21266:SF59">
    <property type="entry name" value="BLR4922 PROTEIN"/>
    <property type="match status" value="1"/>
</dbReference>
<dbReference type="Gene3D" id="3.90.380.10">
    <property type="entry name" value="Naphthalene 1,2-dioxygenase Alpha Subunit, Chain A, domain 1"/>
    <property type="match status" value="1"/>
</dbReference>
<keyword evidence="4" id="KW-0408">Iron</keyword>
<dbReference type="RefSeq" id="WP_222989082.1">
    <property type="nucleotide sequence ID" value="NZ_JAINVV010000004.1"/>
</dbReference>
<evidence type="ECO:0000256" key="5">
    <source>
        <dbReference type="ARBA" id="ARBA00023014"/>
    </source>
</evidence>
<keyword evidence="5" id="KW-0411">Iron-sulfur</keyword>
<evidence type="ECO:0000256" key="2">
    <source>
        <dbReference type="ARBA" id="ARBA00022723"/>
    </source>
</evidence>
<dbReference type="Pfam" id="PF00355">
    <property type="entry name" value="Rieske"/>
    <property type="match status" value="1"/>
</dbReference>
<dbReference type="EMBL" id="JAINVV010000004">
    <property type="protein sequence ID" value="MBY8821960.1"/>
    <property type="molecule type" value="Genomic_DNA"/>
</dbReference>
<feature type="domain" description="Rieske" evidence="6">
    <location>
        <begin position="34"/>
        <end position="141"/>
    </location>
</feature>
<dbReference type="Proteomes" id="UP000706039">
    <property type="component" value="Unassembled WGS sequence"/>
</dbReference>
<evidence type="ECO:0000259" key="6">
    <source>
        <dbReference type="PROSITE" id="PS51296"/>
    </source>
</evidence>
<dbReference type="SUPFAM" id="SSF55961">
    <property type="entry name" value="Bet v1-like"/>
    <property type="match status" value="1"/>
</dbReference>
<accession>A0ABS7PKZ2</accession>
<evidence type="ECO:0000313" key="7">
    <source>
        <dbReference type="EMBL" id="MBY8821960.1"/>
    </source>
</evidence>
<sequence length="392" mass="44683">MLHSADELVDPAILDKVRGWRDYVEAKLGFRNHWYPILLSSEVEEGRPVTAMLCGENLLLNRIDGEVFCIRDRCLHRGVKFSRKPECHTKATITCWYHGYTYRWSDGRLTDVIAAPDTRIVDGNRGVRAYPVREAKGLVFVFMGDREGNVPPLADDVPPGFLDDDNFVIARHQVVASNWRHGVENGFDTTHIYIHRESRLIQEGNMVLPLGFAPSQTKSFEISDPEDGPVGVIETYGPHVVPAFEGRVEGETVLTVPSDITGKNLVPSTISMWMPCALKVDPWPSPTTTQFEFYVPIDDTRHLYVQTLGTRATTPEEERAFTREFNNRWAYYALEEFNGPDIWAREAAEEGYADDRQWIDEALFEADENIVAFRRLAARRNRGVQRPADIRN</sequence>
<keyword evidence="1" id="KW-0001">2Fe-2S</keyword>
<dbReference type="Gene3D" id="2.20.25.10">
    <property type="match status" value="1"/>
</dbReference>
<keyword evidence="2" id="KW-0479">Metal-binding</keyword>
<dbReference type="Gene3D" id="2.20.25.680">
    <property type="match status" value="1"/>
</dbReference>
<keyword evidence="8" id="KW-1185">Reference proteome</keyword>
<dbReference type="InterPro" id="IPR036922">
    <property type="entry name" value="Rieske_2Fe-2S_sf"/>
</dbReference>
<dbReference type="PANTHER" id="PTHR21266">
    <property type="entry name" value="IRON-SULFUR DOMAIN CONTAINING PROTEIN"/>
    <property type="match status" value="1"/>
</dbReference>